<dbReference type="PANTHER" id="PTHR36437:SF2">
    <property type="entry name" value="GLYOXALASE_BLEOMYCIN RESISTANCE PROTEIN_DIOXYGENASE"/>
    <property type="match status" value="1"/>
</dbReference>
<dbReference type="PROSITE" id="PS51819">
    <property type="entry name" value="VOC"/>
    <property type="match status" value="1"/>
</dbReference>
<dbReference type="InterPro" id="IPR004360">
    <property type="entry name" value="Glyas_Fos-R_dOase_dom"/>
</dbReference>
<dbReference type="InterPro" id="IPR029068">
    <property type="entry name" value="Glyas_Bleomycin-R_OHBP_Dase"/>
</dbReference>
<evidence type="ECO:0000313" key="3">
    <source>
        <dbReference type="Proteomes" id="UP000199503"/>
    </source>
</evidence>
<dbReference type="EMBL" id="FOFV01000035">
    <property type="protein sequence ID" value="SES45067.1"/>
    <property type="molecule type" value="Genomic_DNA"/>
</dbReference>
<reference evidence="3" key="1">
    <citation type="submission" date="2016-10" db="EMBL/GenBank/DDBJ databases">
        <authorList>
            <person name="Varghese N."/>
            <person name="Submissions S."/>
        </authorList>
    </citation>
    <scope>NUCLEOTIDE SEQUENCE [LARGE SCALE GENOMIC DNA]</scope>
    <source>
        <strain evidence="3">DSM 44437</strain>
    </source>
</reference>
<evidence type="ECO:0000313" key="2">
    <source>
        <dbReference type="EMBL" id="SES45067.1"/>
    </source>
</evidence>
<gene>
    <name evidence="2" type="ORF">SAMN04488000_13529</name>
</gene>
<dbReference type="Gene3D" id="3.10.180.10">
    <property type="entry name" value="2,3-Dihydroxybiphenyl 1,2-Dioxygenase, domain 1"/>
    <property type="match status" value="1"/>
</dbReference>
<name>A0A1H9XGV8_9PSEU</name>
<dbReference type="STRING" id="65499.SAMN04488000_13529"/>
<proteinExistence type="predicted"/>
<organism evidence="2 3">
    <name type="scientific">Lentzea albida</name>
    <dbReference type="NCBI Taxonomy" id="65499"/>
    <lineage>
        <taxon>Bacteria</taxon>
        <taxon>Bacillati</taxon>
        <taxon>Actinomycetota</taxon>
        <taxon>Actinomycetes</taxon>
        <taxon>Pseudonocardiales</taxon>
        <taxon>Pseudonocardiaceae</taxon>
        <taxon>Lentzea</taxon>
    </lineage>
</organism>
<feature type="domain" description="VOC" evidence="1">
    <location>
        <begin position="1"/>
        <end position="118"/>
    </location>
</feature>
<dbReference type="Pfam" id="PF00903">
    <property type="entry name" value="Glyoxalase"/>
    <property type="match status" value="1"/>
</dbReference>
<protein>
    <recommendedName>
        <fullName evidence="1">VOC domain-containing protein</fullName>
    </recommendedName>
</protein>
<accession>A0A1H9XGV8</accession>
<keyword evidence="3" id="KW-1185">Reference proteome</keyword>
<sequence>MTLVVRDYDEAIRFYVEGLGFTLVEDLPQGDKRWVVVSAGEGTSLLLAQADTGQQQARVGDQTGGRVGFFLNTDDFDRDHARMTAYGVYFREEPRDEVYGRVAVFEDLYGNRWDLLQPARA</sequence>
<dbReference type="InterPro" id="IPR037523">
    <property type="entry name" value="VOC_core"/>
</dbReference>
<dbReference type="SUPFAM" id="SSF54593">
    <property type="entry name" value="Glyoxalase/Bleomycin resistance protein/Dihydroxybiphenyl dioxygenase"/>
    <property type="match status" value="1"/>
</dbReference>
<dbReference type="AlphaFoldDB" id="A0A1H9XGV8"/>
<dbReference type="PANTHER" id="PTHR36437">
    <property type="entry name" value="GLYOXALASE/BLEOMYCIN RESISTANCE PROTEIN/DIOXYGENASE"/>
    <property type="match status" value="1"/>
</dbReference>
<dbReference type="Proteomes" id="UP000199503">
    <property type="component" value="Unassembled WGS sequence"/>
</dbReference>
<dbReference type="CDD" id="cd07263">
    <property type="entry name" value="VOC_like"/>
    <property type="match status" value="1"/>
</dbReference>
<evidence type="ECO:0000259" key="1">
    <source>
        <dbReference type="PROSITE" id="PS51819"/>
    </source>
</evidence>